<dbReference type="Pfam" id="PF18181">
    <property type="entry name" value="SLATT_1"/>
    <property type="match status" value="1"/>
</dbReference>
<keyword evidence="4" id="KW-1185">Reference proteome</keyword>
<reference evidence="4" key="1">
    <citation type="submission" date="2023-07" db="EMBL/GenBank/DDBJ databases">
        <title>30 novel species of actinomycetes from the DSMZ collection.</title>
        <authorList>
            <person name="Nouioui I."/>
        </authorList>
    </citation>
    <scope>NUCLEOTIDE SEQUENCE [LARGE SCALE GENOMIC DNA]</scope>
    <source>
        <strain evidence="4">DSM 41886</strain>
    </source>
</reference>
<dbReference type="EMBL" id="JAVREV010000003">
    <property type="protein sequence ID" value="MDT0442249.1"/>
    <property type="molecule type" value="Genomic_DNA"/>
</dbReference>
<evidence type="ECO:0000259" key="2">
    <source>
        <dbReference type="Pfam" id="PF18181"/>
    </source>
</evidence>
<feature type="transmembrane region" description="Helical" evidence="1">
    <location>
        <begin position="36"/>
        <end position="55"/>
    </location>
</feature>
<gene>
    <name evidence="3" type="ORF">RM779_06495</name>
</gene>
<keyword evidence="1" id="KW-0812">Transmembrane</keyword>
<organism evidence="3 4">
    <name type="scientific">Streptomyces johnsoniae</name>
    <dbReference type="NCBI Taxonomy" id="3075532"/>
    <lineage>
        <taxon>Bacteria</taxon>
        <taxon>Bacillati</taxon>
        <taxon>Actinomycetota</taxon>
        <taxon>Actinomycetes</taxon>
        <taxon>Kitasatosporales</taxon>
        <taxon>Streptomycetaceae</taxon>
        <taxon>Streptomyces</taxon>
    </lineage>
</organism>
<dbReference type="InterPro" id="IPR040884">
    <property type="entry name" value="SLATT_1"/>
</dbReference>
<protein>
    <submittedName>
        <fullName evidence="3">DUF4231 domain-containing protein</fullName>
    </submittedName>
</protein>
<evidence type="ECO:0000313" key="4">
    <source>
        <dbReference type="Proteomes" id="UP001183615"/>
    </source>
</evidence>
<name>A0ABU2S1D0_9ACTN</name>
<feature type="transmembrane region" description="Helical" evidence="1">
    <location>
        <begin position="192"/>
        <end position="210"/>
    </location>
</feature>
<evidence type="ECO:0000313" key="3">
    <source>
        <dbReference type="EMBL" id="MDT0442249.1"/>
    </source>
</evidence>
<comment type="caution">
    <text evidence="3">The sequence shown here is derived from an EMBL/GenBank/DDBJ whole genome shotgun (WGS) entry which is preliminary data.</text>
</comment>
<feature type="domain" description="SMODS and SLOG-associating 2TM effector" evidence="2">
    <location>
        <begin position="162"/>
        <end position="289"/>
    </location>
</feature>
<dbReference type="Pfam" id="PF14015">
    <property type="entry name" value="DUF4231"/>
    <property type="match status" value="1"/>
</dbReference>
<accession>A0ABU2S1D0</accession>
<dbReference type="NCBIfam" id="NF033634">
    <property type="entry name" value="SLATT_1"/>
    <property type="match status" value="1"/>
</dbReference>
<feature type="transmembrane region" description="Helical" evidence="1">
    <location>
        <begin position="216"/>
        <end position="235"/>
    </location>
</feature>
<proteinExistence type="predicted"/>
<sequence>MTNPGGHTAAQAVWDEQSVWSQAADRLKRGIDRARSGALALGIAAAVFGTAAAQLMGWSQLLGGALAFGAALAAGVTPLLAGRAGPAAIERWTRLRSVSEAMKNEGYAFLAGVSSYRGAGATEALRRRVEELRAEASELLPETLGLRPVPRVPPPVTDVGSYLEHRLLRQIDGYYRPRAELMRRRLVLVRRAELALGIAGAALGALAGAFGAEQAAAWVAVTATVAATLSAHSLAAKYQSQQVVFVRAADALRRLLDEWSAGRAARGPDAEDAFVRRCEAAIAGVNEEWVTKWTAQ</sequence>
<dbReference type="InterPro" id="IPR025325">
    <property type="entry name" value="DUF4231"/>
</dbReference>
<keyword evidence="1" id="KW-1133">Transmembrane helix</keyword>
<evidence type="ECO:0000256" key="1">
    <source>
        <dbReference type="SAM" id="Phobius"/>
    </source>
</evidence>
<dbReference type="RefSeq" id="WP_311616686.1">
    <property type="nucleotide sequence ID" value="NZ_JAVREV010000003.1"/>
</dbReference>
<dbReference type="Proteomes" id="UP001183615">
    <property type="component" value="Unassembled WGS sequence"/>
</dbReference>
<keyword evidence="1" id="KW-0472">Membrane</keyword>
<feature type="transmembrane region" description="Helical" evidence="1">
    <location>
        <begin position="61"/>
        <end position="81"/>
    </location>
</feature>